<dbReference type="AlphaFoldDB" id="A0A1T4T313"/>
<dbReference type="RefSeq" id="WP_245319378.1">
    <property type="nucleotide sequence ID" value="NZ_FUXL01000017.1"/>
</dbReference>
<reference evidence="1 2" key="1">
    <citation type="submission" date="2017-02" db="EMBL/GenBank/DDBJ databases">
        <authorList>
            <person name="Peterson S.W."/>
        </authorList>
    </citation>
    <scope>NUCLEOTIDE SEQUENCE [LARGE SCALE GENOMIC DNA]</scope>
    <source>
        <strain evidence="1 2">USBA 369</strain>
    </source>
</reference>
<name>A0A1T4T313_9HYPH</name>
<gene>
    <name evidence="1" type="ORF">SAMN05428963_11758</name>
</gene>
<dbReference type="PANTHER" id="PTHR47129">
    <property type="entry name" value="QUINONE OXIDOREDUCTASE 2"/>
    <property type="match status" value="1"/>
</dbReference>
<evidence type="ECO:0000313" key="2">
    <source>
        <dbReference type="Proteomes" id="UP000190135"/>
    </source>
</evidence>
<accession>A0A1T4T313</accession>
<dbReference type="Gene3D" id="3.90.25.10">
    <property type="entry name" value="UDP-galactose 4-epimerase, domain 1"/>
    <property type="match status" value="1"/>
</dbReference>
<keyword evidence="2" id="KW-1185">Reference proteome</keyword>
<protein>
    <submittedName>
        <fullName evidence="1">Uncharacterized protein</fullName>
    </submittedName>
</protein>
<dbReference type="Proteomes" id="UP000190135">
    <property type="component" value="Unassembled WGS sequence"/>
</dbReference>
<dbReference type="PANTHER" id="PTHR47129:SF1">
    <property type="entry name" value="NMRA-LIKE DOMAIN-CONTAINING PROTEIN"/>
    <property type="match status" value="1"/>
</dbReference>
<sequence>MIVRQIGGRIAGLNSRCARLAARPLAIEHQRNAVDRLEQHLPDEAAEPPVDGLPGRTFLRQHAPAATRARHGADGVPSLPLLPMSREEALGRNQSVRFGETLFELCEQLTRLSGREIRYDDLPPESYASALKERGVPGDVADFLAGIDAAVAQGALFDLSHDLSRLIGRPTTPLATTIAQALTDHRREKV</sequence>
<dbReference type="EMBL" id="FUXL01000017">
    <property type="protein sequence ID" value="SKA34548.1"/>
    <property type="molecule type" value="Genomic_DNA"/>
</dbReference>
<proteinExistence type="predicted"/>
<organism evidence="1 2">
    <name type="scientific">Consotaella salsifontis</name>
    <dbReference type="NCBI Taxonomy" id="1365950"/>
    <lineage>
        <taxon>Bacteria</taxon>
        <taxon>Pseudomonadati</taxon>
        <taxon>Pseudomonadota</taxon>
        <taxon>Alphaproteobacteria</taxon>
        <taxon>Hyphomicrobiales</taxon>
        <taxon>Aurantimonadaceae</taxon>
        <taxon>Consotaella</taxon>
    </lineage>
</organism>
<evidence type="ECO:0000313" key="1">
    <source>
        <dbReference type="EMBL" id="SKA34548.1"/>
    </source>
</evidence>
<dbReference type="STRING" id="1365950.SAMN05428963_11758"/>
<dbReference type="InterPro" id="IPR052718">
    <property type="entry name" value="NmrA-type_oxidoreductase"/>
</dbReference>